<dbReference type="Proteomes" id="UP000324143">
    <property type="component" value="Unassembled WGS sequence"/>
</dbReference>
<name>A0A5D0MEL1_9BACT</name>
<dbReference type="AlphaFoldDB" id="A0A5D0MEL1"/>
<keyword evidence="2" id="KW-1185">Reference proteome</keyword>
<sequence length="388" mass="44738">MSFKDYSFKNLKQYSENILTDAIMYNQIPISSESTDSQKEFIINRLNEYEVPKIERDEAGNIFVEYFQSKNLAKDTILILTPIKYKKISRHERFVRLDSSKAYGKGLIENSLKVSVILNLINYLFNENHNLNYNITFLFTDISDIEQNFRSLNYYLENTDSNILFAIDIDSTSLGDIGSKSLGKYRYKIKVKTEQIDLINICEAPNKLSAMDILTEIGARLKIIGWPEESCTFINIIDISSDSKEEVISDEGVMKIELLSRKSQYLEYENQILNSTVKKLSRELNTDIDLELIGYSPANYIMEKSPLIDIILEVHEELDIKSKFRVIRDEAAVLLQTDIPTVSLGITNGKLTVNEEYIEKEPITKGIIQLFLIIEKGANYFKKKEEDD</sequence>
<evidence type="ECO:0000313" key="2">
    <source>
        <dbReference type="Proteomes" id="UP000324143"/>
    </source>
</evidence>
<evidence type="ECO:0008006" key="3">
    <source>
        <dbReference type="Google" id="ProtNLM"/>
    </source>
</evidence>
<dbReference type="EMBL" id="VSIX01000004">
    <property type="protein sequence ID" value="TYB32124.1"/>
    <property type="molecule type" value="Genomic_DNA"/>
</dbReference>
<organism evidence="1 2">
    <name type="scientific">Candidatus Mcinerneyibacterium aminivorans</name>
    <dbReference type="NCBI Taxonomy" id="2703815"/>
    <lineage>
        <taxon>Bacteria</taxon>
        <taxon>Candidatus Macinerneyibacteriota</taxon>
        <taxon>Candidatus Mcinerneyibacteria</taxon>
        <taxon>Candidatus Mcinerneyibacteriales</taxon>
        <taxon>Candidatus Mcinerneyibacteriaceae</taxon>
        <taxon>Candidatus Mcinerneyibacterium</taxon>
    </lineage>
</organism>
<dbReference type="SUPFAM" id="SSF53187">
    <property type="entry name" value="Zn-dependent exopeptidases"/>
    <property type="match status" value="1"/>
</dbReference>
<dbReference type="Gene3D" id="3.40.630.10">
    <property type="entry name" value="Zn peptidases"/>
    <property type="match status" value="1"/>
</dbReference>
<comment type="caution">
    <text evidence="1">The sequence shown here is derived from an EMBL/GenBank/DDBJ whole genome shotgun (WGS) entry which is preliminary data.</text>
</comment>
<reference evidence="1" key="1">
    <citation type="submission" date="2019-08" db="EMBL/GenBank/DDBJ databases">
        <title>Genomic characterization of a novel candidate phylum (ARYD3) from a high temperature, high salinity tertiary oil reservoir in north central Oklahoma, USA.</title>
        <authorList>
            <person name="Youssef N.H."/>
            <person name="Yadav A."/>
            <person name="Elshahed M.S."/>
        </authorList>
    </citation>
    <scope>NUCLEOTIDE SEQUENCE [LARGE SCALE GENOMIC DNA]</scope>
    <source>
        <strain evidence="1">ARYD3</strain>
    </source>
</reference>
<evidence type="ECO:0000313" key="1">
    <source>
        <dbReference type="EMBL" id="TYB32124.1"/>
    </source>
</evidence>
<proteinExistence type="predicted"/>
<gene>
    <name evidence="1" type="ORF">FXF47_00645</name>
</gene>
<dbReference type="Gene3D" id="3.30.70.360">
    <property type="match status" value="1"/>
</dbReference>
<accession>A0A5D0MEL1</accession>
<protein>
    <recommendedName>
        <fullName evidence="3">Peptidase M20 dimerisation domain-containing protein</fullName>
    </recommendedName>
</protein>